<sequence length="99" mass="11315">MIALGTPSQIKLFNDPYRSLSILVSCMLVHSSFWYGLLCLDTNISFVFPKLTNSSVNNNKGMLYTLIFVKSLILFYFVRFSLVSNIIVNQNPLFLESRP</sequence>
<reference evidence="2" key="1">
    <citation type="submission" date="2021-05" db="EMBL/GenBank/DDBJ databases">
        <authorList>
            <person name="Alioto T."/>
            <person name="Alioto T."/>
            <person name="Gomez Garrido J."/>
        </authorList>
    </citation>
    <scope>NUCLEOTIDE SEQUENCE</scope>
</reference>
<proteinExistence type="predicted"/>
<feature type="transmembrane region" description="Helical" evidence="1">
    <location>
        <begin position="20"/>
        <end position="40"/>
    </location>
</feature>
<keyword evidence="1" id="KW-1133">Transmembrane helix</keyword>
<dbReference type="AlphaFoldDB" id="A0A8D8ZGY2"/>
<protein>
    <submittedName>
        <fullName evidence="2">Uncharacterized protein</fullName>
    </submittedName>
</protein>
<name>A0A8D8ZGY2_9HEMI</name>
<feature type="transmembrane region" description="Helical" evidence="1">
    <location>
        <begin position="61"/>
        <end position="82"/>
    </location>
</feature>
<keyword evidence="1" id="KW-0472">Membrane</keyword>
<evidence type="ECO:0000313" key="2">
    <source>
        <dbReference type="EMBL" id="CAG6747454.1"/>
    </source>
</evidence>
<evidence type="ECO:0000256" key="1">
    <source>
        <dbReference type="SAM" id="Phobius"/>
    </source>
</evidence>
<dbReference type="EMBL" id="HBUF01514434">
    <property type="protein sequence ID" value="CAG6747454.1"/>
    <property type="molecule type" value="Transcribed_RNA"/>
</dbReference>
<organism evidence="2">
    <name type="scientific">Cacopsylla melanoneura</name>
    <dbReference type="NCBI Taxonomy" id="428564"/>
    <lineage>
        <taxon>Eukaryota</taxon>
        <taxon>Metazoa</taxon>
        <taxon>Ecdysozoa</taxon>
        <taxon>Arthropoda</taxon>
        <taxon>Hexapoda</taxon>
        <taxon>Insecta</taxon>
        <taxon>Pterygota</taxon>
        <taxon>Neoptera</taxon>
        <taxon>Paraneoptera</taxon>
        <taxon>Hemiptera</taxon>
        <taxon>Sternorrhyncha</taxon>
        <taxon>Psylloidea</taxon>
        <taxon>Psyllidae</taxon>
        <taxon>Psyllinae</taxon>
        <taxon>Cacopsylla</taxon>
    </lineage>
</organism>
<keyword evidence="1" id="KW-0812">Transmembrane</keyword>
<accession>A0A8D8ZGY2</accession>